<evidence type="ECO:0000256" key="2">
    <source>
        <dbReference type="RuleBase" id="RU000461"/>
    </source>
</evidence>
<comment type="similarity">
    <text evidence="1 2">Belongs to the cytochrome P450 family.</text>
</comment>
<keyword evidence="2" id="KW-0349">Heme</keyword>
<dbReference type="Gene3D" id="1.10.630.10">
    <property type="entry name" value="Cytochrome P450"/>
    <property type="match status" value="1"/>
</dbReference>
<dbReference type="PROSITE" id="PS00086">
    <property type="entry name" value="CYTOCHROME_P450"/>
    <property type="match status" value="1"/>
</dbReference>
<accession>A0ABX7TJX4</accession>
<dbReference type="CDD" id="cd11030">
    <property type="entry name" value="CYP105-like"/>
    <property type="match status" value="1"/>
</dbReference>
<dbReference type="PRINTS" id="PR00359">
    <property type="entry name" value="BP450"/>
</dbReference>
<dbReference type="PANTHER" id="PTHR46696">
    <property type="entry name" value="P450, PUTATIVE (EUROFUNG)-RELATED"/>
    <property type="match status" value="1"/>
</dbReference>
<name>A0ABX7TJX4_STRCY</name>
<protein>
    <submittedName>
        <fullName evidence="3">Pentalenic acid synthase</fullName>
        <ecNumber evidence="3">1.14.15.11</ecNumber>
    </submittedName>
</protein>
<keyword evidence="2" id="KW-0479">Metal-binding</keyword>
<organism evidence="3 4">
    <name type="scientific">Streptomyces cyanogenus</name>
    <dbReference type="NCBI Taxonomy" id="80860"/>
    <lineage>
        <taxon>Bacteria</taxon>
        <taxon>Bacillati</taxon>
        <taxon>Actinomycetota</taxon>
        <taxon>Actinomycetes</taxon>
        <taxon>Kitasatosporales</taxon>
        <taxon>Streptomycetaceae</taxon>
        <taxon>Streptomyces</taxon>
    </lineage>
</organism>
<proteinExistence type="inferred from homology"/>
<gene>
    <name evidence="3" type="ORF">S1361_05105</name>
</gene>
<evidence type="ECO:0000313" key="3">
    <source>
        <dbReference type="EMBL" id="QTD96717.1"/>
    </source>
</evidence>
<dbReference type="GO" id="GO:0016491">
    <property type="term" value="F:oxidoreductase activity"/>
    <property type="evidence" value="ECO:0007669"/>
    <property type="project" value="UniProtKB-KW"/>
</dbReference>
<dbReference type="Proteomes" id="UP000663908">
    <property type="component" value="Chromosome"/>
</dbReference>
<evidence type="ECO:0000313" key="4">
    <source>
        <dbReference type="Proteomes" id="UP000663908"/>
    </source>
</evidence>
<dbReference type="EC" id="1.14.15.11" evidence="3"/>
<keyword evidence="2" id="KW-0503">Monooxygenase</keyword>
<keyword evidence="2" id="KW-0408">Iron</keyword>
<dbReference type="Pfam" id="PF00067">
    <property type="entry name" value="p450"/>
    <property type="match status" value="1"/>
</dbReference>
<dbReference type="InterPro" id="IPR036396">
    <property type="entry name" value="Cyt_P450_sf"/>
</dbReference>
<keyword evidence="4" id="KW-1185">Reference proteome</keyword>
<dbReference type="SUPFAM" id="SSF48264">
    <property type="entry name" value="Cytochrome P450"/>
    <property type="match status" value="1"/>
</dbReference>
<dbReference type="EMBL" id="CP071839">
    <property type="protein sequence ID" value="QTD96717.1"/>
    <property type="molecule type" value="Genomic_DNA"/>
</dbReference>
<evidence type="ECO:0000256" key="1">
    <source>
        <dbReference type="ARBA" id="ARBA00010617"/>
    </source>
</evidence>
<keyword evidence="2 3" id="KW-0560">Oxidoreductase</keyword>
<dbReference type="InterPro" id="IPR017972">
    <property type="entry name" value="Cyt_P450_CS"/>
</dbReference>
<dbReference type="PRINTS" id="PR00385">
    <property type="entry name" value="P450"/>
</dbReference>
<dbReference type="InterPro" id="IPR001128">
    <property type="entry name" value="Cyt_P450"/>
</dbReference>
<dbReference type="PANTHER" id="PTHR46696:SF1">
    <property type="entry name" value="CYTOCHROME P450 YJIB-RELATED"/>
    <property type="match status" value="1"/>
</dbReference>
<dbReference type="InterPro" id="IPR002397">
    <property type="entry name" value="Cyt_P450_B"/>
</dbReference>
<reference evidence="3 4" key="1">
    <citation type="submission" date="2021-03" db="EMBL/GenBank/DDBJ databases">
        <title>Complete genome sequence of Streptomyces cyanogenus S136, producer of anticancer angucycline landomycin A.</title>
        <authorList>
            <person name="Hrab P."/>
            <person name="Ruckert C."/>
            <person name="Busche T."/>
            <person name="Ostash I."/>
            <person name="Kalinowski J."/>
            <person name="Fedorenko V."/>
            <person name="Yushchuk O."/>
            <person name="Ostash B."/>
        </authorList>
    </citation>
    <scope>NUCLEOTIDE SEQUENCE [LARGE SCALE GENOMIC DNA]</scope>
    <source>
        <strain evidence="3 4">S136</strain>
    </source>
</reference>
<sequence length="409" mass="44441">MKAIDELKECEESAMTHTEHVVDGMPTARGCPFSPPEELGALREERPIARMTYPDGHQGWLVTGYELAQEVLADVAFSARHDLRSSPIVMGGKLGPAQPGMFIGMDPPEHTRYRKPLSRHFTVRRVRELEPAIERIATACLDALEAGGSPADLMAAFALPLPVLVICELMGADADLAAELQKLRVPMLSAATPRAEVAAAARRTSELMHELVRARRAAPGDDLLSELIAVGELNDEELAGLTFLMLVAGHETTANMIAMSVYLLLQDEKARAALGDGSQVGDQTVNELLRYLSVVQFVSRAALKDVEIGGVLVRQGETVTISTSAVNRDGRRFEDPDTFHAEGGGVGSLAFGHGLHQCIGHNLARTEIRIALRLLLRRFPGLRLAASPQDVRTREAMNTYGVHELPVSW</sequence>